<reference evidence="2" key="1">
    <citation type="journal article" date="2019" name="Int. J. Syst. Evol. Microbiol.">
        <title>The Global Catalogue of Microorganisms (GCM) 10K type strain sequencing project: providing services to taxonomists for standard genome sequencing and annotation.</title>
        <authorList>
            <consortium name="The Broad Institute Genomics Platform"/>
            <consortium name="The Broad Institute Genome Sequencing Center for Infectious Disease"/>
            <person name="Wu L."/>
            <person name="Ma J."/>
        </authorList>
    </citation>
    <scope>NUCLEOTIDE SEQUENCE [LARGE SCALE GENOMIC DNA]</scope>
    <source>
        <strain evidence="2">KCTC 42423</strain>
    </source>
</reference>
<comment type="caution">
    <text evidence="1">The sequence shown here is derived from an EMBL/GenBank/DDBJ whole genome shotgun (WGS) entry which is preliminary data.</text>
</comment>
<dbReference type="SUPFAM" id="SSF102114">
    <property type="entry name" value="Radical SAM enzymes"/>
    <property type="match status" value="1"/>
</dbReference>
<dbReference type="InterPro" id="IPR013785">
    <property type="entry name" value="Aldolase_TIM"/>
</dbReference>
<evidence type="ECO:0000313" key="1">
    <source>
        <dbReference type="EMBL" id="MFD2590811.1"/>
    </source>
</evidence>
<dbReference type="InterPro" id="IPR026497">
    <property type="entry name" value="GRASP-with-SPASM"/>
</dbReference>
<dbReference type="Proteomes" id="UP001597459">
    <property type="component" value="Unassembled WGS sequence"/>
</dbReference>
<dbReference type="EMBL" id="JBHULX010000005">
    <property type="protein sequence ID" value="MFD2590811.1"/>
    <property type="molecule type" value="Genomic_DNA"/>
</dbReference>
<organism evidence="1 2">
    <name type="scientific">Aquimarina hainanensis</name>
    <dbReference type="NCBI Taxonomy" id="1578017"/>
    <lineage>
        <taxon>Bacteria</taxon>
        <taxon>Pseudomonadati</taxon>
        <taxon>Bacteroidota</taxon>
        <taxon>Flavobacteriia</taxon>
        <taxon>Flavobacteriales</taxon>
        <taxon>Flavobacteriaceae</taxon>
        <taxon>Aquimarina</taxon>
    </lineage>
</organism>
<gene>
    <name evidence="1" type="primary">gwsS</name>
    <name evidence="1" type="ORF">ACFSTE_08195</name>
</gene>
<proteinExistence type="predicted"/>
<name>A0ABW5N6Q7_9FLAO</name>
<sequence>MNEQYIILYANCIPVKGQSKSAIYDLQRNKIIDIPNDLYDFTHFFDTHNVSELYELGGAENYETVHEYIQFLIEEEVAFLVDKGQQKLFPTLDMIWDYPSQITNMILEISDLTFPVLNKIIEGIISLGCEHLYIRIRMEDPIEVLRTILHLLETAPVYSIVFEVELGVHQKIKNYETLIDNNNRVDTLFLLTNEIKKTNSKKIIFSTPKDFITRKERFFRVNISLFTEAQRHNVYFNRKLYIDKEGTIKNAPETKETFGKITDVSNDELYDIIKSPSFQKYWEINKDLITECKTCEYRYMCIDNRLPVLRENRTYSFETECKIKAVHTIED</sequence>
<keyword evidence="2" id="KW-1185">Reference proteome</keyword>
<dbReference type="Gene3D" id="3.20.20.70">
    <property type="entry name" value="Aldolase class I"/>
    <property type="match status" value="1"/>
</dbReference>
<dbReference type="NCBIfam" id="TIGR04193">
    <property type="entry name" value="SPASM_w_grasp"/>
    <property type="match status" value="1"/>
</dbReference>
<accession>A0ABW5N6Q7</accession>
<protein>
    <submittedName>
        <fullName evidence="1">Grasp-with-spasm system SPASM domain peptide maturase</fullName>
    </submittedName>
</protein>
<dbReference type="InterPro" id="IPR058240">
    <property type="entry name" value="rSAM_sf"/>
</dbReference>
<dbReference type="RefSeq" id="WP_378258435.1">
    <property type="nucleotide sequence ID" value="NZ_JBHSJV010000001.1"/>
</dbReference>
<evidence type="ECO:0000313" key="2">
    <source>
        <dbReference type="Proteomes" id="UP001597459"/>
    </source>
</evidence>